<keyword evidence="2" id="KW-1185">Reference proteome</keyword>
<dbReference type="Proteomes" id="UP000326837">
    <property type="component" value="Chromosome"/>
</dbReference>
<dbReference type="KEGG" id="lpav:PLANPX_4033"/>
<reference evidence="2" key="1">
    <citation type="submission" date="2019-10" db="EMBL/GenBank/DDBJ databases">
        <title>Lacipirellula parvula gen. nov., sp. nov., representing a lineage of planctomycetes widespread in freshwater anoxic habitats, and description of the family Lacipirellulaceae.</title>
        <authorList>
            <person name="Dedysh S.N."/>
            <person name="Kulichevskaya I.S."/>
            <person name="Beletsky A.V."/>
            <person name="Rakitin A.L."/>
            <person name="Mardanov A.V."/>
            <person name="Ivanova A.A."/>
            <person name="Saltykova V.X."/>
            <person name="Rijpstra W.I.C."/>
            <person name="Sinninghe Damste J.S."/>
            <person name="Ravin N.V."/>
        </authorList>
    </citation>
    <scope>NUCLEOTIDE SEQUENCE [LARGE SCALE GENOMIC DNA]</scope>
    <source>
        <strain evidence="2">PX69</strain>
    </source>
</reference>
<protein>
    <recommendedName>
        <fullName evidence="3">NERD domain-containing protein</fullName>
    </recommendedName>
</protein>
<dbReference type="AlphaFoldDB" id="A0A5K7XHI9"/>
<gene>
    <name evidence="1" type="ORF">PLANPX_4033</name>
</gene>
<name>A0A5K7XHI9_9BACT</name>
<organism evidence="1 2">
    <name type="scientific">Lacipirellula parvula</name>
    <dbReference type="NCBI Taxonomy" id="2650471"/>
    <lineage>
        <taxon>Bacteria</taxon>
        <taxon>Pseudomonadati</taxon>
        <taxon>Planctomycetota</taxon>
        <taxon>Planctomycetia</taxon>
        <taxon>Pirellulales</taxon>
        <taxon>Lacipirellulaceae</taxon>
        <taxon>Lacipirellula</taxon>
    </lineage>
</organism>
<dbReference type="EMBL" id="AP021861">
    <property type="protein sequence ID" value="BBO34421.1"/>
    <property type="molecule type" value="Genomic_DNA"/>
</dbReference>
<dbReference type="RefSeq" id="WP_152099998.1">
    <property type="nucleotide sequence ID" value="NZ_AP021861.1"/>
</dbReference>
<accession>A0A5K7XHI9</accession>
<evidence type="ECO:0000313" key="1">
    <source>
        <dbReference type="EMBL" id="BBO34421.1"/>
    </source>
</evidence>
<evidence type="ECO:0000313" key="2">
    <source>
        <dbReference type="Proteomes" id="UP000326837"/>
    </source>
</evidence>
<evidence type="ECO:0008006" key="3">
    <source>
        <dbReference type="Google" id="ProtNLM"/>
    </source>
</evidence>
<sequence>MTIEEYDLLDLARKAGALHLLPENADYYAELIRISAIVASLAEPLQHRPRISDFEWRQWINSAEPMSGAPEIGGDSAEGPFVSEVACFGGAYLTIPADNPQDAFSLDCLLVAIFHHLDDACVMFQDEAAGIALAGLWMSDKAVREAGLHRSTQASADADNGDLRWPHSAIARRLEEAVSFRKEDVSAQLAKYGVRLSNLEAISSKPGDASIDYALGVNPVRRSPFLTVDEHIVAVSPSTIVPALCDALVKLARSHGVLSLVVDAFRVAVSAQLHKFADRQRWEALGDRVAHLPSETVSESFFQIDADKVAAVYLVTDELRPSAGSQESNWWNCEPLVSDLEKRFEVAERDLAKAEPEAPNEILHLVVVQSLGRPYMLGISPSTNPNVTRLVLTADELRIFSLLNLNDSIALWHVAQAKTRLPRSVSFMGGGFLDSYSLFRRREKSFYFSDDKVPDLIGFSATGIDVRLEAMERLDPHTVQRPDLGLFGTVLRLQSRSDFPVYMWDSRDEPDPHLLVEGLPFALWVRPQSVIATHSNVGDSLYFHLADAIAFWLWQLTPSLSAACGGKAILTKHVSFEVAIYDADKWFEGSPLSEGPTGISVQKVDDCTLRISFSPEFSLRAMTSNNVAERELARAIVAALLELLQLDFSASEVERIVGLHAPLGEKRRFSVLRGELKGTVDSSGLPRVRTVESFEESALADALGQHLANLHNTTGGPIPELQKEAVCHQAVAFHFQELKSVAATLASEDLAIHLISRHEALIAQRGLLDITIATHLACFGRTDKELTMLQRDIAEVDRASLASRFLIEYVATCPPDGSRPLSLTIYDHLTALASEIARYGQLGDALHYGLAKHDFELLRSGRLALFDPRFERAMADFRDAYHRRVVDRSGADFHRAFEQVANDELPPELNELEVATEVEFGLPMSKLVEILLQIAASQYVNDSGVGCCTVEELTESLRASMGLDRLHVESALGLFSLESRADFLKPTPPFSKTDVFPWRFNRALSYLRKPIVIWATPTHRTCAWGRRALFQAAEYLVRLCNSGRLKNARSKEMLQYQGRIVNRVGKFFNDRVADEASMRPHLAVKQQIRKFSGRRLARANGDDIGDIDVLVCNPITQVIFAIEAKCFSLAKTPAELANERDELFGDLAGRGGAVGRHLERVAWLEEHLALVLKELAITPVDNIRWRVIPILVLDSDLVSPRLVDLPFPVVVLSELISMLDS</sequence>
<proteinExistence type="predicted"/>